<dbReference type="Proteomes" id="UP001163823">
    <property type="component" value="Chromosome 10"/>
</dbReference>
<protein>
    <submittedName>
        <fullName evidence="3">Uncharacterized protein</fullName>
    </submittedName>
</protein>
<evidence type="ECO:0000256" key="2">
    <source>
        <dbReference type="SAM" id="Phobius"/>
    </source>
</evidence>
<accession>A0AAD7L919</accession>
<dbReference type="KEGG" id="qsa:O6P43_025372"/>
<proteinExistence type="predicted"/>
<evidence type="ECO:0000256" key="1">
    <source>
        <dbReference type="SAM" id="MobiDB-lite"/>
    </source>
</evidence>
<keyword evidence="4" id="KW-1185">Reference proteome</keyword>
<comment type="caution">
    <text evidence="3">The sequence shown here is derived from an EMBL/GenBank/DDBJ whole genome shotgun (WGS) entry which is preliminary data.</text>
</comment>
<gene>
    <name evidence="3" type="ORF">O6P43_025372</name>
</gene>
<evidence type="ECO:0000313" key="4">
    <source>
        <dbReference type="Proteomes" id="UP001163823"/>
    </source>
</evidence>
<feature type="region of interest" description="Disordered" evidence="1">
    <location>
        <begin position="42"/>
        <end position="89"/>
    </location>
</feature>
<reference evidence="3" key="1">
    <citation type="journal article" date="2023" name="Science">
        <title>Elucidation of the pathway for biosynthesis of saponin adjuvants from the soapbark tree.</title>
        <authorList>
            <person name="Reed J."/>
            <person name="Orme A."/>
            <person name="El-Demerdash A."/>
            <person name="Owen C."/>
            <person name="Martin L.B.B."/>
            <person name="Misra R.C."/>
            <person name="Kikuchi S."/>
            <person name="Rejzek M."/>
            <person name="Martin A.C."/>
            <person name="Harkess A."/>
            <person name="Leebens-Mack J."/>
            <person name="Louveau T."/>
            <person name="Stephenson M.J."/>
            <person name="Osbourn A."/>
        </authorList>
    </citation>
    <scope>NUCLEOTIDE SEQUENCE</scope>
    <source>
        <strain evidence="3">S10</strain>
    </source>
</reference>
<keyword evidence="2" id="KW-1133">Transmembrane helix</keyword>
<dbReference type="EMBL" id="JARAOO010000010">
    <property type="protein sequence ID" value="KAJ7953709.1"/>
    <property type="molecule type" value="Genomic_DNA"/>
</dbReference>
<keyword evidence="2" id="KW-0472">Membrane</keyword>
<keyword evidence="2" id="KW-0812">Transmembrane</keyword>
<dbReference type="AlphaFoldDB" id="A0AAD7L919"/>
<sequence length="127" mass="14222">MANKACKHKKKPKSLCEQSILLVANIIKLSSFTLGGMTLGTNIRRPGMTSGRDNSSRLVPKVGRSRSQRSQEPESIRKPRSYLMKPAKNVPPVFNMQQIDDVNATASDYIKRIREKIGNDHKDTNSI</sequence>
<feature type="transmembrane region" description="Helical" evidence="2">
    <location>
        <begin position="20"/>
        <end position="40"/>
    </location>
</feature>
<name>A0AAD7L919_QUISA</name>
<organism evidence="3 4">
    <name type="scientific">Quillaja saponaria</name>
    <name type="common">Soap bark tree</name>
    <dbReference type="NCBI Taxonomy" id="32244"/>
    <lineage>
        <taxon>Eukaryota</taxon>
        <taxon>Viridiplantae</taxon>
        <taxon>Streptophyta</taxon>
        <taxon>Embryophyta</taxon>
        <taxon>Tracheophyta</taxon>
        <taxon>Spermatophyta</taxon>
        <taxon>Magnoliopsida</taxon>
        <taxon>eudicotyledons</taxon>
        <taxon>Gunneridae</taxon>
        <taxon>Pentapetalae</taxon>
        <taxon>rosids</taxon>
        <taxon>fabids</taxon>
        <taxon>Fabales</taxon>
        <taxon>Quillajaceae</taxon>
        <taxon>Quillaja</taxon>
    </lineage>
</organism>
<evidence type="ECO:0000313" key="3">
    <source>
        <dbReference type="EMBL" id="KAJ7953709.1"/>
    </source>
</evidence>